<evidence type="ECO:0000256" key="5">
    <source>
        <dbReference type="ARBA" id="ARBA00022917"/>
    </source>
</evidence>
<feature type="binding site" evidence="9">
    <location>
        <position position="130"/>
    </location>
    <ligand>
        <name>L-histidine</name>
        <dbReference type="ChEBI" id="CHEBI:57595"/>
    </ligand>
</feature>
<protein>
    <recommendedName>
        <fullName evidence="8">Histidine--tRNA ligase</fullName>
        <ecNumber evidence="8">6.1.1.21</ecNumber>
    </recommendedName>
    <alternativeName>
        <fullName evidence="8">Histidyl-tRNA synthetase</fullName>
        <shortName evidence="8">HisRS</shortName>
    </alternativeName>
</protein>
<dbReference type="InterPro" id="IPR004516">
    <property type="entry name" value="HisRS/HisZ"/>
</dbReference>
<keyword evidence="8" id="KW-0963">Cytoplasm</keyword>
<dbReference type="SUPFAM" id="SSF52954">
    <property type="entry name" value="Class II aaRS ABD-related"/>
    <property type="match status" value="1"/>
</dbReference>
<dbReference type="InterPro" id="IPR045864">
    <property type="entry name" value="aa-tRNA-synth_II/BPL/LPL"/>
</dbReference>
<evidence type="ECO:0000256" key="7">
    <source>
        <dbReference type="ARBA" id="ARBA00047639"/>
    </source>
</evidence>
<keyword evidence="4 8" id="KW-0547">Nucleotide-binding</keyword>
<keyword evidence="6 8" id="KW-0030">Aminoacyl-tRNA synthetase</keyword>
<feature type="binding site" evidence="9">
    <location>
        <position position="126"/>
    </location>
    <ligand>
        <name>L-histidine</name>
        <dbReference type="ChEBI" id="CHEBI:57595"/>
    </ligand>
</feature>
<dbReference type="GO" id="GO:0005524">
    <property type="term" value="F:ATP binding"/>
    <property type="evidence" value="ECO:0007669"/>
    <property type="project" value="UniProtKB-UniRule"/>
</dbReference>
<dbReference type="GO" id="GO:0004821">
    <property type="term" value="F:histidine-tRNA ligase activity"/>
    <property type="evidence" value="ECO:0007669"/>
    <property type="project" value="UniProtKB-UniRule"/>
</dbReference>
<sequence>MTITALRGTYDILPPQSYIWEKAESQARKMFALYGYSELRTPIIEQTQLFSRSIGENTDIVSKEMYTFADRKGRSITMRPEATAPVVRAYIEHKLYKDQSLCKFYYIGPMFRYERPQAGRNRQFYQLGTEILGTEHPYHDAESISLAVSYFKSLGIDNIVVKINSVGDAESKQKYNSILKNFFAGSLDTMCPDCNTRFEKNTLRMLDCKVPACKEIIKNAPPLNENLNDASKTHFESVLALLDKMKIAYEIEPRLVRGLDYYTNTIFEITHSHLGSQDALGGGGRYNNLIAEMGGPQTGAVGFAVGIDRLVIVLEKMTANNSTITAGSDLDLYILNLDNALFTDHAELLHSLRQHDIRADICTEQKSFKAQMRSANKANARFVLIQGQNERDNNIFKLKDMINGTEEDIKTINNNVDIDKLVERIRQS</sequence>
<dbReference type="Proteomes" id="UP000266426">
    <property type="component" value="Unassembled WGS sequence"/>
</dbReference>
<evidence type="ECO:0000256" key="2">
    <source>
        <dbReference type="ARBA" id="ARBA00011738"/>
    </source>
</evidence>
<keyword evidence="8" id="KW-0067">ATP-binding</keyword>
<dbReference type="InterPro" id="IPR041715">
    <property type="entry name" value="HisRS-like_core"/>
</dbReference>
<comment type="subunit">
    <text evidence="2 8">Homodimer.</text>
</comment>
<comment type="similarity">
    <text evidence="1 8">Belongs to the class-II aminoacyl-tRNA synthetase family.</text>
</comment>
<dbReference type="InterPro" id="IPR015807">
    <property type="entry name" value="His-tRNA-ligase"/>
</dbReference>
<feature type="binding site" evidence="9">
    <location>
        <begin position="261"/>
        <end position="262"/>
    </location>
    <ligand>
        <name>L-histidine</name>
        <dbReference type="ChEBI" id="CHEBI:57595"/>
    </ligand>
</feature>
<organism evidence="11 12">
    <name type="scientific">Candidatus Auribacter fodinae</name>
    <dbReference type="NCBI Taxonomy" id="2093366"/>
    <lineage>
        <taxon>Bacteria</taxon>
        <taxon>Pseudomonadati</taxon>
        <taxon>Candidatus Auribacterota</taxon>
        <taxon>Candidatus Auribacteria</taxon>
        <taxon>Candidatus Auribacterales</taxon>
        <taxon>Candidatus Auribacteraceae</taxon>
        <taxon>Candidatus Auribacter</taxon>
    </lineage>
</organism>
<feature type="binding site" evidence="9">
    <location>
        <begin position="81"/>
        <end position="83"/>
    </location>
    <ligand>
        <name>L-histidine</name>
        <dbReference type="ChEBI" id="CHEBI:57595"/>
    </ligand>
</feature>
<name>A0A3A4R5X4_9BACT</name>
<dbReference type="Gene3D" id="3.40.50.800">
    <property type="entry name" value="Anticodon-binding domain"/>
    <property type="match status" value="1"/>
</dbReference>
<dbReference type="EC" id="6.1.1.21" evidence="8"/>
<dbReference type="PROSITE" id="PS50862">
    <property type="entry name" value="AA_TRNA_LIGASE_II"/>
    <property type="match status" value="1"/>
</dbReference>
<dbReference type="AlphaFoldDB" id="A0A3A4R5X4"/>
<dbReference type="PIRSF" id="PIRSF001549">
    <property type="entry name" value="His-tRNA_synth"/>
    <property type="match status" value="1"/>
</dbReference>
<evidence type="ECO:0000259" key="10">
    <source>
        <dbReference type="PROSITE" id="PS50862"/>
    </source>
</evidence>
<keyword evidence="3 8" id="KW-0436">Ligase</keyword>
<dbReference type="PANTHER" id="PTHR43707:SF1">
    <property type="entry name" value="HISTIDINE--TRNA LIGASE, MITOCHONDRIAL-RELATED"/>
    <property type="match status" value="1"/>
</dbReference>
<proteinExistence type="inferred from homology"/>
<reference evidence="11 12" key="1">
    <citation type="journal article" date="2017" name="ISME J.">
        <title>Energy and carbon metabolisms in a deep terrestrial subsurface fluid microbial community.</title>
        <authorList>
            <person name="Momper L."/>
            <person name="Jungbluth S.P."/>
            <person name="Lee M.D."/>
            <person name="Amend J.P."/>
        </authorList>
    </citation>
    <scope>NUCLEOTIDE SEQUENCE [LARGE SCALE GENOMIC DNA]</scope>
    <source>
        <strain evidence="11">SURF_26</strain>
    </source>
</reference>
<dbReference type="Pfam" id="PF03129">
    <property type="entry name" value="HGTP_anticodon"/>
    <property type="match status" value="1"/>
</dbReference>
<evidence type="ECO:0000256" key="9">
    <source>
        <dbReference type="PIRSR" id="PIRSR001549-1"/>
    </source>
</evidence>
<dbReference type="CDD" id="cd00773">
    <property type="entry name" value="HisRS-like_core"/>
    <property type="match status" value="1"/>
</dbReference>
<dbReference type="Gene3D" id="3.30.930.10">
    <property type="entry name" value="Bira Bifunctional Protein, Domain 2"/>
    <property type="match status" value="1"/>
</dbReference>
<dbReference type="SUPFAM" id="SSF55681">
    <property type="entry name" value="Class II aaRS and biotin synthetases"/>
    <property type="match status" value="1"/>
</dbReference>
<dbReference type="GO" id="GO:0005737">
    <property type="term" value="C:cytoplasm"/>
    <property type="evidence" value="ECO:0007669"/>
    <property type="project" value="UniProtKB-SubCell"/>
</dbReference>
<dbReference type="HAMAP" id="MF_00127">
    <property type="entry name" value="His_tRNA_synth"/>
    <property type="match status" value="1"/>
</dbReference>
<gene>
    <name evidence="8" type="primary">hisS</name>
    <name evidence="11" type="ORF">C4541_01415</name>
</gene>
<dbReference type="InterPro" id="IPR004154">
    <property type="entry name" value="Anticodon-bd"/>
</dbReference>
<evidence type="ECO:0000256" key="8">
    <source>
        <dbReference type="HAMAP-Rule" id="MF_00127"/>
    </source>
</evidence>
<comment type="caution">
    <text evidence="11">The sequence shown here is derived from an EMBL/GenBank/DDBJ whole genome shotgun (WGS) entry which is preliminary data.</text>
</comment>
<dbReference type="PANTHER" id="PTHR43707">
    <property type="entry name" value="HISTIDYL-TRNA SYNTHETASE"/>
    <property type="match status" value="1"/>
</dbReference>
<comment type="subcellular location">
    <subcellularLocation>
        <location evidence="8">Cytoplasm</location>
    </subcellularLocation>
</comment>
<evidence type="ECO:0000256" key="6">
    <source>
        <dbReference type="ARBA" id="ARBA00023146"/>
    </source>
</evidence>
<accession>A0A3A4R5X4</accession>
<feature type="binding site" evidence="9">
    <location>
        <position position="257"/>
    </location>
    <ligand>
        <name>L-histidine</name>
        <dbReference type="ChEBI" id="CHEBI:57595"/>
    </ligand>
</feature>
<dbReference type="GO" id="GO:0006427">
    <property type="term" value="P:histidyl-tRNA aminoacylation"/>
    <property type="evidence" value="ECO:0007669"/>
    <property type="project" value="UniProtKB-UniRule"/>
</dbReference>
<dbReference type="InterPro" id="IPR036621">
    <property type="entry name" value="Anticodon-bd_dom_sf"/>
</dbReference>
<evidence type="ECO:0000313" key="11">
    <source>
        <dbReference type="EMBL" id="RJP61686.1"/>
    </source>
</evidence>
<evidence type="ECO:0000256" key="3">
    <source>
        <dbReference type="ARBA" id="ARBA00022598"/>
    </source>
</evidence>
<dbReference type="EMBL" id="QZJZ01000010">
    <property type="protein sequence ID" value="RJP61686.1"/>
    <property type="molecule type" value="Genomic_DNA"/>
</dbReference>
<evidence type="ECO:0000256" key="4">
    <source>
        <dbReference type="ARBA" id="ARBA00022741"/>
    </source>
</evidence>
<evidence type="ECO:0000313" key="12">
    <source>
        <dbReference type="Proteomes" id="UP000266426"/>
    </source>
</evidence>
<keyword evidence="5 8" id="KW-0648">Protein biosynthesis</keyword>
<dbReference type="Pfam" id="PF13393">
    <property type="entry name" value="tRNA-synt_His"/>
    <property type="match status" value="1"/>
</dbReference>
<comment type="catalytic activity">
    <reaction evidence="7 8">
        <text>tRNA(His) + L-histidine + ATP = L-histidyl-tRNA(His) + AMP + diphosphate + H(+)</text>
        <dbReference type="Rhea" id="RHEA:17313"/>
        <dbReference type="Rhea" id="RHEA-COMP:9665"/>
        <dbReference type="Rhea" id="RHEA-COMP:9689"/>
        <dbReference type="ChEBI" id="CHEBI:15378"/>
        <dbReference type="ChEBI" id="CHEBI:30616"/>
        <dbReference type="ChEBI" id="CHEBI:33019"/>
        <dbReference type="ChEBI" id="CHEBI:57595"/>
        <dbReference type="ChEBI" id="CHEBI:78442"/>
        <dbReference type="ChEBI" id="CHEBI:78527"/>
        <dbReference type="ChEBI" id="CHEBI:456215"/>
        <dbReference type="EC" id="6.1.1.21"/>
    </reaction>
</comment>
<feature type="domain" description="Aminoacyl-transfer RNA synthetases class-II family profile" evidence="10">
    <location>
        <begin position="1"/>
        <end position="314"/>
    </location>
</feature>
<dbReference type="InterPro" id="IPR006195">
    <property type="entry name" value="aa-tRNA-synth_II"/>
</dbReference>
<evidence type="ECO:0000256" key="1">
    <source>
        <dbReference type="ARBA" id="ARBA00008226"/>
    </source>
</evidence>
<feature type="binding site" evidence="9">
    <location>
        <position position="112"/>
    </location>
    <ligand>
        <name>L-histidine</name>
        <dbReference type="ChEBI" id="CHEBI:57595"/>
    </ligand>
</feature>
<dbReference type="NCBIfam" id="TIGR00442">
    <property type="entry name" value="hisS"/>
    <property type="match status" value="1"/>
</dbReference>